<dbReference type="InterPro" id="IPR001789">
    <property type="entry name" value="Sig_transdc_resp-reg_receiver"/>
</dbReference>
<evidence type="ECO:0000313" key="4">
    <source>
        <dbReference type="Proteomes" id="UP000502260"/>
    </source>
</evidence>
<keyword evidence="4" id="KW-1185">Reference proteome</keyword>
<dbReference type="AlphaFoldDB" id="A0A6F8VCZ0"/>
<dbReference type="PROSITE" id="PS50110">
    <property type="entry name" value="RESPONSE_REGULATORY"/>
    <property type="match status" value="1"/>
</dbReference>
<comment type="caution">
    <text evidence="1">Lacks conserved residue(s) required for the propagation of feature annotation.</text>
</comment>
<sequence length="160" mass="18259">MRILIAEKDPNGRRLLEQMMRMEGYDVFVAQGCKQAKSLISEVNPDIILMNVFSPLQSGNEPLEQVKVYCNEGMESAIYVTCIGQCNELNADEASESSHSLFDHLPTRLKINIVERIQRLCIALKQLKRWLVSQTGFSLERTFALEELESYALARIMRCS</sequence>
<dbReference type="GO" id="GO:0000160">
    <property type="term" value="P:phosphorelay signal transduction system"/>
    <property type="evidence" value="ECO:0007669"/>
    <property type="project" value="InterPro"/>
</dbReference>
<evidence type="ECO:0000256" key="1">
    <source>
        <dbReference type="PROSITE-ProRule" id="PRU00169"/>
    </source>
</evidence>
<name>A0A6F8VCZ0_9PROT</name>
<protein>
    <recommendedName>
        <fullName evidence="2">Response regulatory domain-containing protein</fullName>
    </recommendedName>
</protein>
<dbReference type="InterPro" id="IPR011006">
    <property type="entry name" value="CheY-like_superfamily"/>
</dbReference>
<proteinExistence type="predicted"/>
<evidence type="ECO:0000313" key="3">
    <source>
        <dbReference type="EMBL" id="BCB27588.1"/>
    </source>
</evidence>
<dbReference type="SUPFAM" id="SSF52172">
    <property type="entry name" value="CheY-like"/>
    <property type="match status" value="1"/>
</dbReference>
<dbReference type="Proteomes" id="UP000502260">
    <property type="component" value="Chromosome"/>
</dbReference>
<dbReference type="Gene3D" id="3.40.50.2300">
    <property type="match status" value="1"/>
</dbReference>
<dbReference type="EMBL" id="AP022853">
    <property type="protein sequence ID" value="BCB27588.1"/>
    <property type="molecule type" value="Genomic_DNA"/>
</dbReference>
<feature type="domain" description="Response regulatory" evidence="2">
    <location>
        <begin position="2"/>
        <end position="122"/>
    </location>
</feature>
<gene>
    <name evidence="3" type="ORF">SKTS_24740</name>
</gene>
<organism evidence="3 4">
    <name type="scientific">Sulfurimicrobium lacus</name>
    <dbReference type="NCBI Taxonomy" id="2715678"/>
    <lineage>
        <taxon>Bacteria</taxon>
        <taxon>Pseudomonadati</taxon>
        <taxon>Pseudomonadota</taxon>
        <taxon>Betaproteobacteria</taxon>
        <taxon>Nitrosomonadales</taxon>
        <taxon>Sulfuricellaceae</taxon>
        <taxon>Sulfurimicrobium</taxon>
    </lineage>
</organism>
<accession>A0A6F8VCZ0</accession>
<reference evidence="4" key="1">
    <citation type="submission" date="2020-03" db="EMBL/GenBank/DDBJ databases">
        <title>Complete genome sequence of sulfur-oxidizing bacterium skT11.</title>
        <authorList>
            <person name="Kanda M."/>
            <person name="Kojima H."/>
            <person name="Fukui M."/>
        </authorList>
    </citation>
    <scope>NUCLEOTIDE SEQUENCE [LARGE SCALE GENOMIC DNA]</scope>
    <source>
        <strain evidence="4">skT11</strain>
    </source>
</reference>
<evidence type="ECO:0000259" key="2">
    <source>
        <dbReference type="PROSITE" id="PS50110"/>
    </source>
</evidence>
<dbReference type="KEGG" id="slac:SKTS_24740"/>
<dbReference type="RefSeq" id="WP_173065501.1">
    <property type="nucleotide sequence ID" value="NZ_AP022853.1"/>
</dbReference>